<keyword evidence="2" id="KW-1185">Reference proteome</keyword>
<dbReference type="OrthoDB" id="546861at2759"/>
<evidence type="ECO:0000313" key="1">
    <source>
        <dbReference type="EMBL" id="CAG8505182.1"/>
    </source>
</evidence>
<reference evidence="1" key="1">
    <citation type="submission" date="2021-06" db="EMBL/GenBank/DDBJ databases">
        <authorList>
            <person name="Kallberg Y."/>
            <person name="Tangrot J."/>
            <person name="Rosling A."/>
        </authorList>
    </citation>
    <scope>NUCLEOTIDE SEQUENCE</scope>
    <source>
        <strain evidence="1">AZ414A</strain>
    </source>
</reference>
<name>A0A9N8ZRY4_9GLOM</name>
<protein>
    <submittedName>
        <fullName evidence="1">3906_t:CDS:1</fullName>
    </submittedName>
</protein>
<organism evidence="1 2">
    <name type="scientific">Diversispora eburnea</name>
    <dbReference type="NCBI Taxonomy" id="1213867"/>
    <lineage>
        <taxon>Eukaryota</taxon>
        <taxon>Fungi</taxon>
        <taxon>Fungi incertae sedis</taxon>
        <taxon>Mucoromycota</taxon>
        <taxon>Glomeromycotina</taxon>
        <taxon>Glomeromycetes</taxon>
        <taxon>Diversisporales</taxon>
        <taxon>Diversisporaceae</taxon>
        <taxon>Diversispora</taxon>
    </lineage>
</organism>
<dbReference type="EMBL" id="CAJVPK010000400">
    <property type="protein sequence ID" value="CAG8505182.1"/>
    <property type="molecule type" value="Genomic_DNA"/>
</dbReference>
<dbReference type="AlphaFoldDB" id="A0A9N8ZRY4"/>
<dbReference type="Proteomes" id="UP000789706">
    <property type="component" value="Unassembled WGS sequence"/>
</dbReference>
<sequence>MDNTHFIENESLHQTVLIREQDDQLDSLYGTAREHVERSHGRLESVKNKVTWILQHNEAA</sequence>
<proteinExistence type="predicted"/>
<accession>A0A9N8ZRY4</accession>
<comment type="caution">
    <text evidence="1">The sequence shown here is derived from an EMBL/GenBank/DDBJ whole genome shotgun (WGS) entry which is preliminary data.</text>
</comment>
<gene>
    <name evidence="1" type="ORF">DEBURN_LOCUS4885</name>
</gene>
<evidence type="ECO:0000313" key="2">
    <source>
        <dbReference type="Proteomes" id="UP000789706"/>
    </source>
</evidence>